<dbReference type="PANTHER" id="PTHR48111">
    <property type="entry name" value="REGULATOR OF RPOS"/>
    <property type="match status" value="1"/>
</dbReference>
<dbReference type="CDD" id="cd00383">
    <property type="entry name" value="trans_reg_C"/>
    <property type="match status" value="1"/>
</dbReference>
<feature type="DNA-binding region" description="OmpR/PhoB-type" evidence="4">
    <location>
        <begin position="109"/>
        <end position="209"/>
    </location>
</feature>
<keyword evidence="1" id="KW-0597">Phosphoprotein</keyword>
<protein>
    <submittedName>
        <fullName evidence="6">Response regulator transcription factor</fullName>
    </submittedName>
</protein>
<name>A0A9D1M490_9PROT</name>
<gene>
    <name evidence="6" type="ORF">IAD20_04480</name>
</gene>
<dbReference type="PANTHER" id="PTHR48111:SF40">
    <property type="entry name" value="PHOSPHATE REGULON TRANSCRIPTIONAL REGULATORY PROTEIN PHOB"/>
    <property type="match status" value="1"/>
</dbReference>
<reference evidence="6" key="2">
    <citation type="journal article" date="2021" name="PeerJ">
        <title>Extensive microbial diversity within the chicken gut microbiome revealed by metagenomics and culture.</title>
        <authorList>
            <person name="Gilroy R."/>
            <person name="Ravi A."/>
            <person name="Getino M."/>
            <person name="Pursley I."/>
            <person name="Horton D.L."/>
            <person name="Alikhan N.F."/>
            <person name="Baker D."/>
            <person name="Gharbi K."/>
            <person name="Hall N."/>
            <person name="Watson M."/>
            <person name="Adriaenssens E.M."/>
            <person name="Foster-Nyarko E."/>
            <person name="Jarju S."/>
            <person name="Secka A."/>
            <person name="Antonio M."/>
            <person name="Oren A."/>
            <person name="Chaudhuri R.R."/>
            <person name="La Ragione R."/>
            <person name="Hildebrand F."/>
            <person name="Pallen M.J."/>
        </authorList>
    </citation>
    <scope>NUCLEOTIDE SEQUENCE</scope>
    <source>
        <strain evidence="6">ChiW3-316</strain>
    </source>
</reference>
<proteinExistence type="predicted"/>
<accession>A0A9D1M490</accession>
<evidence type="ECO:0000256" key="1">
    <source>
        <dbReference type="ARBA" id="ARBA00022553"/>
    </source>
</evidence>
<dbReference type="InterPro" id="IPR001867">
    <property type="entry name" value="OmpR/PhoB-type_DNA-bd"/>
</dbReference>
<sequence>MPNVLLLSDNQSFAEDLAGQIKLYAPEFTVYFDEKEAEPVDVYVLDDKSEKVAGLRQNHLKAPIILLEKAEKENDGNAEREAVISKPFSLNDFLNKLRSCINVFENSSDAYLAFNNYELHPAAKEILNRRNNELIKLTEKEVAVIKYLYKSKDKIVSKNDLLQDVWDYNAEVTTHTIETHIYRLRQKVEHDNPEAQLILTEDGGYKLKF</sequence>
<dbReference type="Pfam" id="PF00486">
    <property type="entry name" value="Trans_reg_C"/>
    <property type="match status" value="1"/>
</dbReference>
<dbReference type="GO" id="GO:0005829">
    <property type="term" value="C:cytosol"/>
    <property type="evidence" value="ECO:0007669"/>
    <property type="project" value="TreeGrafter"/>
</dbReference>
<dbReference type="Gene3D" id="1.10.10.10">
    <property type="entry name" value="Winged helix-like DNA-binding domain superfamily/Winged helix DNA-binding domain"/>
    <property type="match status" value="1"/>
</dbReference>
<comment type="caution">
    <text evidence="6">The sequence shown here is derived from an EMBL/GenBank/DDBJ whole genome shotgun (WGS) entry which is preliminary data.</text>
</comment>
<dbReference type="GO" id="GO:0000156">
    <property type="term" value="F:phosphorelay response regulator activity"/>
    <property type="evidence" value="ECO:0007669"/>
    <property type="project" value="TreeGrafter"/>
</dbReference>
<keyword evidence="2" id="KW-0902">Two-component regulatory system</keyword>
<dbReference type="EMBL" id="DVNC01000029">
    <property type="protein sequence ID" value="HIU53319.1"/>
    <property type="molecule type" value="Genomic_DNA"/>
</dbReference>
<evidence type="ECO:0000259" key="5">
    <source>
        <dbReference type="PROSITE" id="PS51755"/>
    </source>
</evidence>
<dbReference type="InterPro" id="IPR016032">
    <property type="entry name" value="Sig_transdc_resp-reg_C-effctor"/>
</dbReference>
<evidence type="ECO:0000313" key="7">
    <source>
        <dbReference type="Proteomes" id="UP000824107"/>
    </source>
</evidence>
<reference evidence="6" key="1">
    <citation type="submission" date="2020-10" db="EMBL/GenBank/DDBJ databases">
        <authorList>
            <person name="Gilroy R."/>
        </authorList>
    </citation>
    <scope>NUCLEOTIDE SEQUENCE</scope>
    <source>
        <strain evidence="6">ChiW3-316</strain>
    </source>
</reference>
<dbReference type="GO" id="GO:0000976">
    <property type="term" value="F:transcription cis-regulatory region binding"/>
    <property type="evidence" value="ECO:0007669"/>
    <property type="project" value="TreeGrafter"/>
</dbReference>
<evidence type="ECO:0000256" key="4">
    <source>
        <dbReference type="PROSITE-ProRule" id="PRU01091"/>
    </source>
</evidence>
<dbReference type="PROSITE" id="PS51755">
    <property type="entry name" value="OMPR_PHOB"/>
    <property type="match status" value="1"/>
</dbReference>
<dbReference type="InterPro" id="IPR036388">
    <property type="entry name" value="WH-like_DNA-bd_sf"/>
</dbReference>
<dbReference type="SUPFAM" id="SSF46894">
    <property type="entry name" value="C-terminal effector domain of the bipartite response regulators"/>
    <property type="match status" value="1"/>
</dbReference>
<dbReference type="Proteomes" id="UP000824107">
    <property type="component" value="Unassembled WGS sequence"/>
</dbReference>
<evidence type="ECO:0000256" key="2">
    <source>
        <dbReference type="ARBA" id="ARBA00023012"/>
    </source>
</evidence>
<dbReference type="GO" id="GO:0032993">
    <property type="term" value="C:protein-DNA complex"/>
    <property type="evidence" value="ECO:0007669"/>
    <property type="project" value="TreeGrafter"/>
</dbReference>
<dbReference type="GO" id="GO:0006355">
    <property type="term" value="P:regulation of DNA-templated transcription"/>
    <property type="evidence" value="ECO:0007669"/>
    <property type="project" value="InterPro"/>
</dbReference>
<feature type="domain" description="OmpR/PhoB-type" evidence="5">
    <location>
        <begin position="109"/>
        <end position="209"/>
    </location>
</feature>
<evidence type="ECO:0000256" key="3">
    <source>
        <dbReference type="ARBA" id="ARBA00023125"/>
    </source>
</evidence>
<keyword evidence="3 4" id="KW-0238">DNA-binding</keyword>
<dbReference type="InterPro" id="IPR011006">
    <property type="entry name" value="CheY-like_superfamily"/>
</dbReference>
<dbReference type="SUPFAM" id="SSF52172">
    <property type="entry name" value="CheY-like"/>
    <property type="match status" value="1"/>
</dbReference>
<dbReference type="InterPro" id="IPR039420">
    <property type="entry name" value="WalR-like"/>
</dbReference>
<evidence type="ECO:0000313" key="6">
    <source>
        <dbReference type="EMBL" id="HIU53319.1"/>
    </source>
</evidence>
<dbReference type="SMART" id="SM00862">
    <property type="entry name" value="Trans_reg_C"/>
    <property type="match status" value="1"/>
</dbReference>
<dbReference type="AlphaFoldDB" id="A0A9D1M490"/>
<organism evidence="6 7">
    <name type="scientific">Candidatus Scatocola faecipullorum</name>
    <dbReference type="NCBI Taxonomy" id="2840917"/>
    <lineage>
        <taxon>Bacteria</taxon>
        <taxon>Pseudomonadati</taxon>
        <taxon>Pseudomonadota</taxon>
        <taxon>Alphaproteobacteria</taxon>
        <taxon>Rhodospirillales</taxon>
        <taxon>Rhodospirillaceae</taxon>
        <taxon>Rhodospirillaceae incertae sedis</taxon>
        <taxon>Candidatus Scatocola</taxon>
    </lineage>
</organism>